<evidence type="ECO:0000313" key="4">
    <source>
        <dbReference type="Proteomes" id="UP000176228"/>
    </source>
</evidence>
<dbReference type="GO" id="GO:0009294">
    <property type="term" value="P:DNA-mediated transformation"/>
    <property type="evidence" value="ECO:0007669"/>
    <property type="project" value="InterPro"/>
</dbReference>
<dbReference type="Gene3D" id="3.40.50.450">
    <property type="match status" value="1"/>
</dbReference>
<dbReference type="Proteomes" id="UP000176228">
    <property type="component" value="Unassembled WGS sequence"/>
</dbReference>
<feature type="domain" description="Smf/DprA SLOG" evidence="2">
    <location>
        <begin position="5"/>
        <end position="214"/>
    </location>
</feature>
<name>A0A1F6BJ04_9BACT</name>
<evidence type="ECO:0000256" key="1">
    <source>
        <dbReference type="ARBA" id="ARBA00006525"/>
    </source>
</evidence>
<dbReference type="Pfam" id="PF02481">
    <property type="entry name" value="DNA_processg_A"/>
    <property type="match status" value="1"/>
</dbReference>
<sequence length="217" mass="22963">MIFKLTAKDSDYPALLKEIPDPPEILYAIGQRKFLTDSAPVLAVVGTRKMTVYGKTAASNIVFALARLGVIIVSGLATGIDTVAHQAALAANGKTIAVLASGVDVVYPPENSGLYRQISEKGLLLSEFPPGTLPKPRYFPQRNRIVSGLSLGVLVVEGPLKSGSLITAKLALDQGREVFAVPGPITSPNSRGTSYLIKNGAMVVESAEDIMDCLTLR</sequence>
<dbReference type="EMBL" id="MFJU01000009">
    <property type="protein sequence ID" value="OGG36901.1"/>
    <property type="molecule type" value="Genomic_DNA"/>
</dbReference>
<reference evidence="3 4" key="1">
    <citation type="journal article" date="2016" name="Nat. Commun.">
        <title>Thousands of microbial genomes shed light on interconnected biogeochemical processes in an aquifer system.</title>
        <authorList>
            <person name="Anantharaman K."/>
            <person name="Brown C.T."/>
            <person name="Hug L.A."/>
            <person name="Sharon I."/>
            <person name="Castelle C.J."/>
            <person name="Probst A.J."/>
            <person name="Thomas B.C."/>
            <person name="Singh A."/>
            <person name="Wilkins M.J."/>
            <person name="Karaoz U."/>
            <person name="Brodie E.L."/>
            <person name="Williams K.H."/>
            <person name="Hubbard S.S."/>
            <person name="Banfield J.F."/>
        </authorList>
    </citation>
    <scope>NUCLEOTIDE SEQUENCE [LARGE SCALE GENOMIC DNA]</scope>
</reference>
<dbReference type="PANTHER" id="PTHR43022:SF1">
    <property type="entry name" value="PROTEIN SMF"/>
    <property type="match status" value="1"/>
</dbReference>
<gene>
    <name evidence="3" type="ORF">A2968_01850</name>
</gene>
<evidence type="ECO:0000259" key="2">
    <source>
        <dbReference type="Pfam" id="PF02481"/>
    </source>
</evidence>
<dbReference type="STRING" id="1798391.A2968_01850"/>
<organism evidence="3 4">
    <name type="scientific">Candidatus Gottesmanbacteria bacterium RIFCSPLOWO2_01_FULL_42_22</name>
    <dbReference type="NCBI Taxonomy" id="1798391"/>
    <lineage>
        <taxon>Bacteria</taxon>
        <taxon>Candidatus Gottesmaniibacteriota</taxon>
    </lineage>
</organism>
<comment type="caution">
    <text evidence="3">The sequence shown here is derived from an EMBL/GenBank/DDBJ whole genome shotgun (WGS) entry which is preliminary data.</text>
</comment>
<accession>A0A1F6BJ04</accession>
<protein>
    <submittedName>
        <fullName evidence="3">DNA protecting protein DprA</fullName>
    </submittedName>
</protein>
<proteinExistence type="inferred from homology"/>
<dbReference type="AlphaFoldDB" id="A0A1F6BJ04"/>
<dbReference type="PANTHER" id="PTHR43022">
    <property type="entry name" value="PROTEIN SMF"/>
    <property type="match status" value="1"/>
</dbReference>
<evidence type="ECO:0000313" key="3">
    <source>
        <dbReference type="EMBL" id="OGG36901.1"/>
    </source>
</evidence>
<dbReference type="InterPro" id="IPR057666">
    <property type="entry name" value="DrpA_SLOG"/>
</dbReference>
<dbReference type="SUPFAM" id="SSF102405">
    <property type="entry name" value="MCP/YpsA-like"/>
    <property type="match status" value="1"/>
</dbReference>
<dbReference type="NCBIfam" id="TIGR00732">
    <property type="entry name" value="dprA"/>
    <property type="match status" value="1"/>
</dbReference>
<dbReference type="InterPro" id="IPR003488">
    <property type="entry name" value="DprA"/>
</dbReference>
<comment type="similarity">
    <text evidence="1">Belongs to the DprA/Smf family.</text>
</comment>